<keyword evidence="2" id="KW-0813">Transport</keyword>
<comment type="caution">
    <text evidence="7">The sequence shown here is derived from an EMBL/GenBank/DDBJ whole genome shotgun (WGS) entry which is preliminary data.</text>
</comment>
<evidence type="ECO:0000256" key="1">
    <source>
        <dbReference type="ARBA" id="ARBA00005417"/>
    </source>
</evidence>
<comment type="similarity">
    <text evidence="1">Belongs to the ABC transporter superfamily.</text>
</comment>
<dbReference type="EMBL" id="JAZHOF010000011">
    <property type="protein sequence ID" value="MEJ8574248.1"/>
    <property type="molecule type" value="Genomic_DNA"/>
</dbReference>
<accession>A0AAW9S254</accession>
<dbReference type="AlphaFoldDB" id="A0AAW9S254"/>
<keyword evidence="8" id="KW-1185">Reference proteome</keyword>
<dbReference type="PANTHER" id="PTHR43820:SF4">
    <property type="entry name" value="HIGH-AFFINITY BRANCHED-CHAIN AMINO ACID TRANSPORT ATP-BINDING PROTEIN LIVF"/>
    <property type="match status" value="1"/>
</dbReference>
<dbReference type="Gene3D" id="3.40.50.300">
    <property type="entry name" value="P-loop containing nucleotide triphosphate hydrolases"/>
    <property type="match status" value="1"/>
</dbReference>
<dbReference type="InterPro" id="IPR003593">
    <property type="entry name" value="AAA+_ATPase"/>
</dbReference>
<dbReference type="SUPFAM" id="SSF52540">
    <property type="entry name" value="P-loop containing nucleoside triphosphate hydrolases"/>
    <property type="match status" value="1"/>
</dbReference>
<dbReference type="InterPro" id="IPR052156">
    <property type="entry name" value="BCAA_Transport_ATP-bd_LivF"/>
</dbReference>
<organism evidence="7 8">
    <name type="scientific">Microbaculum marinum</name>
    <dbReference type="NCBI Taxonomy" id="1764581"/>
    <lineage>
        <taxon>Bacteria</taxon>
        <taxon>Pseudomonadati</taxon>
        <taxon>Pseudomonadota</taxon>
        <taxon>Alphaproteobacteria</taxon>
        <taxon>Hyphomicrobiales</taxon>
        <taxon>Tepidamorphaceae</taxon>
        <taxon>Microbaculum</taxon>
    </lineage>
</organism>
<evidence type="ECO:0000256" key="4">
    <source>
        <dbReference type="ARBA" id="ARBA00022840"/>
    </source>
</evidence>
<dbReference type="Proteomes" id="UP001378188">
    <property type="component" value="Unassembled WGS sequence"/>
</dbReference>
<dbReference type="GO" id="GO:0015658">
    <property type="term" value="F:branched-chain amino acid transmembrane transporter activity"/>
    <property type="evidence" value="ECO:0007669"/>
    <property type="project" value="TreeGrafter"/>
</dbReference>
<dbReference type="GO" id="GO:0015807">
    <property type="term" value="P:L-amino acid transport"/>
    <property type="evidence" value="ECO:0007669"/>
    <property type="project" value="TreeGrafter"/>
</dbReference>
<name>A0AAW9S254_9HYPH</name>
<keyword evidence="5" id="KW-0029">Amino-acid transport</keyword>
<evidence type="ECO:0000256" key="2">
    <source>
        <dbReference type="ARBA" id="ARBA00022448"/>
    </source>
</evidence>
<dbReference type="PROSITE" id="PS50893">
    <property type="entry name" value="ABC_TRANSPORTER_2"/>
    <property type="match status" value="1"/>
</dbReference>
<dbReference type="InterPro" id="IPR017871">
    <property type="entry name" value="ABC_transporter-like_CS"/>
</dbReference>
<protein>
    <submittedName>
        <fullName evidence="7">ABC transporter ATP-binding protein</fullName>
    </submittedName>
</protein>
<dbReference type="PANTHER" id="PTHR43820">
    <property type="entry name" value="HIGH-AFFINITY BRANCHED-CHAIN AMINO ACID TRANSPORT ATP-BINDING PROTEIN LIVF"/>
    <property type="match status" value="1"/>
</dbReference>
<evidence type="ECO:0000256" key="5">
    <source>
        <dbReference type="ARBA" id="ARBA00022970"/>
    </source>
</evidence>
<dbReference type="SMART" id="SM00382">
    <property type="entry name" value="AAA"/>
    <property type="match status" value="1"/>
</dbReference>
<dbReference type="CDD" id="cd03224">
    <property type="entry name" value="ABC_TM1139_LivF_branched"/>
    <property type="match status" value="1"/>
</dbReference>
<evidence type="ECO:0000313" key="8">
    <source>
        <dbReference type="Proteomes" id="UP001378188"/>
    </source>
</evidence>
<dbReference type="InterPro" id="IPR027417">
    <property type="entry name" value="P-loop_NTPase"/>
</dbReference>
<feature type="domain" description="ABC transporter" evidence="6">
    <location>
        <begin position="4"/>
        <end position="240"/>
    </location>
</feature>
<evidence type="ECO:0000313" key="7">
    <source>
        <dbReference type="EMBL" id="MEJ8574248.1"/>
    </source>
</evidence>
<evidence type="ECO:0000256" key="3">
    <source>
        <dbReference type="ARBA" id="ARBA00022741"/>
    </source>
</evidence>
<dbReference type="Pfam" id="PF00005">
    <property type="entry name" value="ABC_tran"/>
    <property type="match status" value="1"/>
</dbReference>
<proteinExistence type="inferred from homology"/>
<dbReference type="RefSeq" id="WP_340331951.1">
    <property type="nucleotide sequence ID" value="NZ_JAZHOF010000011.1"/>
</dbReference>
<dbReference type="InterPro" id="IPR003439">
    <property type="entry name" value="ABC_transporter-like_ATP-bd"/>
</dbReference>
<keyword evidence="3" id="KW-0547">Nucleotide-binding</keyword>
<sequence>MALLSLNNLSVRYRGASLALDGVSFEVPENAIVALLGPNGAGKTTALRAISGLLSHHGGGEVGGSIEYDGRPLTGRTATRVRAGIAQVMEGRRVFPDLSVEENLLCGGFTRPRTGLGSGLDEVYALFPDLVGRRQDMAGLLSGGQQQMVAVGRALMSDPRLLLLDEPSLGLAPMVIQQIAGALNQINERGASVLLVEQNATLALALSSSACILETGRVAITGASRDLKDDPKVREAYLGQGVGAAA</sequence>
<evidence type="ECO:0000259" key="6">
    <source>
        <dbReference type="PROSITE" id="PS50893"/>
    </source>
</evidence>
<keyword evidence="4 7" id="KW-0067">ATP-binding</keyword>
<gene>
    <name evidence="7" type="ORF">V3328_22380</name>
</gene>
<reference evidence="7 8" key="1">
    <citation type="submission" date="2024-02" db="EMBL/GenBank/DDBJ databases">
        <title>Genome analysis and characterization of Microbaculum marinisediminis sp. nov., isolated from marine sediment.</title>
        <authorList>
            <person name="Du Z.-J."/>
            <person name="Ye Y.-Q."/>
            <person name="Zhang Z.-R."/>
            <person name="Yuan S.-M."/>
            <person name="Zhang X.-Y."/>
        </authorList>
    </citation>
    <scope>NUCLEOTIDE SEQUENCE [LARGE SCALE GENOMIC DNA]</scope>
    <source>
        <strain evidence="7 8">SDUM1044001</strain>
    </source>
</reference>
<dbReference type="PROSITE" id="PS00211">
    <property type="entry name" value="ABC_TRANSPORTER_1"/>
    <property type="match status" value="1"/>
</dbReference>
<dbReference type="GO" id="GO:0005524">
    <property type="term" value="F:ATP binding"/>
    <property type="evidence" value="ECO:0007669"/>
    <property type="project" value="UniProtKB-KW"/>
</dbReference>
<dbReference type="GO" id="GO:0016887">
    <property type="term" value="F:ATP hydrolysis activity"/>
    <property type="evidence" value="ECO:0007669"/>
    <property type="project" value="InterPro"/>
</dbReference>